<comment type="caution">
    <text evidence="2">The sequence shown here is derived from an EMBL/GenBank/DDBJ whole genome shotgun (WGS) entry which is preliminary data.</text>
</comment>
<name>A0A2N5S6G7_9BASI</name>
<dbReference type="OrthoDB" id="2499284at2759"/>
<gene>
    <name evidence="2" type="ORF">PCANC_21844</name>
</gene>
<feature type="region of interest" description="Disordered" evidence="1">
    <location>
        <begin position="1"/>
        <end position="23"/>
    </location>
</feature>
<feature type="compositionally biased region" description="Polar residues" evidence="1">
    <location>
        <begin position="362"/>
        <end position="378"/>
    </location>
</feature>
<evidence type="ECO:0000256" key="1">
    <source>
        <dbReference type="SAM" id="MobiDB-lite"/>
    </source>
</evidence>
<evidence type="ECO:0000313" key="2">
    <source>
        <dbReference type="EMBL" id="PLW08862.1"/>
    </source>
</evidence>
<proteinExistence type="predicted"/>
<sequence length="969" mass="108810">MPPFRGWAENHSAAGNFQSSQAGLEEVFSPTSRLVNKKRPPETLPNHQYRLDLPGFDTHWANYAVPDGSLEVQHGDGMMSNVAKRQKTVQNGYSADHVPDGLGSDAFSLTGPTHQPMFKPVTITDHELHRLDPSSVSASQASPWPHPSHDAAYHGSMDFEGEHTHPLTHDAMFQSISPYQLQTPDDDHTFSQVLAQWQSSDFANINEWPELSFLNHVDQEHPFLPVPESIPGRNLGHGPQKNSPLVKDSYGSQGFTQLGAPNQVQSHQQFDESVGFPSVSKSHSSLWPYPSHGSPYSSIEFEGENSNLLTQDAMFQSVSTYKPQAPDDDITFSQVLEQLQPSDLTNFNAQDHSPIIKHSHGAQASAQPESQVQIQSHQPSEDHTLNRDSTAIPFNLGPITSESSTTHPSGDLFQNTNKNGEGFLKESPGGARFDAIGGHSPVFNKSPSDNEDRPVHKSLMSDSDLGNLRFPKNSLNKDLLNSHVSKFIEEVSKIFLGGAHGTFKVEHALTDHHHVTVFKIPKSGLYHIRINGDNDPTDGKPRAKNPSIESFRCKFNQLVQWLLLVNTTIWRTLKPTQAEENAELKPTQAEENAEFKFNEELIDSLFKEAFHPNKGLPILGPVKPEIFDTIPVDEAFGQIQKDLIEYLSSRYSSRKALSAALSFIYCYYQGAKPEIWDALGIRNLVQLYPLAERATFSGINIISHGVSEPIWANKLGDFSIRKLQDLPDSLKPSNPGIKSQWDFPVTLGTKGNQIRTYFESLFANQKVHRKNDRQLAFEPDDFPVMIYQAGKDEDGRPRGLVWLKIDGITLKREATLIRIKSLLGSLKMCFSELMGYMKTQSKLMEHNMEDVFFQWIHDALRNPGNDKLPVMGNFVLGDGRGENPIFTLSDFGEVQIFLIRILSDTTSYSRNIQVALALIGYWLKNERRSVYTQLFQNDETYWDTLINLLTAQYNVSGTRTSRQQRYMNL</sequence>
<evidence type="ECO:0000313" key="3">
    <source>
        <dbReference type="Proteomes" id="UP000235388"/>
    </source>
</evidence>
<protein>
    <submittedName>
        <fullName evidence="2">Uncharacterized protein</fullName>
    </submittedName>
</protein>
<dbReference type="Proteomes" id="UP000235388">
    <property type="component" value="Unassembled WGS sequence"/>
</dbReference>
<organism evidence="2 3">
    <name type="scientific">Puccinia coronata f. sp. avenae</name>
    <dbReference type="NCBI Taxonomy" id="200324"/>
    <lineage>
        <taxon>Eukaryota</taxon>
        <taxon>Fungi</taxon>
        <taxon>Dikarya</taxon>
        <taxon>Basidiomycota</taxon>
        <taxon>Pucciniomycotina</taxon>
        <taxon>Pucciniomycetes</taxon>
        <taxon>Pucciniales</taxon>
        <taxon>Pucciniaceae</taxon>
        <taxon>Puccinia</taxon>
    </lineage>
</organism>
<feature type="region of interest" description="Disordered" evidence="1">
    <location>
        <begin position="358"/>
        <end position="412"/>
    </location>
</feature>
<keyword evidence="3" id="KW-1185">Reference proteome</keyword>
<reference evidence="2 3" key="1">
    <citation type="submission" date="2017-11" db="EMBL/GenBank/DDBJ databases">
        <title>De novo assembly and phasing of dikaryotic genomes from two isolates of Puccinia coronata f. sp. avenae, the causal agent of oat crown rust.</title>
        <authorList>
            <person name="Miller M.E."/>
            <person name="Zhang Y."/>
            <person name="Omidvar V."/>
            <person name="Sperschneider J."/>
            <person name="Schwessinger B."/>
            <person name="Raley C."/>
            <person name="Palmer J.M."/>
            <person name="Garnica D."/>
            <person name="Upadhyaya N."/>
            <person name="Rathjen J."/>
            <person name="Taylor J.M."/>
            <person name="Park R.F."/>
            <person name="Dodds P.N."/>
            <person name="Hirsch C.D."/>
            <person name="Kianian S.F."/>
            <person name="Figueroa M."/>
        </authorList>
    </citation>
    <scope>NUCLEOTIDE SEQUENCE [LARGE SCALE GENOMIC DNA]</scope>
    <source>
        <strain evidence="2">12NC29</strain>
    </source>
</reference>
<accession>A0A2N5S6G7</accession>
<feature type="compositionally biased region" description="Polar residues" evidence="1">
    <location>
        <begin position="398"/>
        <end position="412"/>
    </location>
</feature>
<dbReference type="AlphaFoldDB" id="A0A2N5S6G7"/>
<dbReference type="EMBL" id="PGCJ01001137">
    <property type="protein sequence ID" value="PLW08862.1"/>
    <property type="molecule type" value="Genomic_DNA"/>
</dbReference>
<feature type="compositionally biased region" description="Polar residues" evidence="1">
    <location>
        <begin position="13"/>
        <end position="22"/>
    </location>
</feature>